<dbReference type="PROSITE" id="PS51385">
    <property type="entry name" value="YJEF_N"/>
    <property type="match status" value="1"/>
</dbReference>
<evidence type="ECO:0000256" key="15">
    <source>
        <dbReference type="ARBA" id="ARBA00048238"/>
    </source>
</evidence>
<evidence type="ECO:0000256" key="6">
    <source>
        <dbReference type="ARBA" id="ARBA00022741"/>
    </source>
</evidence>
<comment type="function">
    <text evidence="17">Catalyzes the dehydration of the S-form of NAD(P)HX at the expense of ADP, which is converted to AMP. Together with NAD(P)HX epimerase, which catalyzes the epimerization of the S- and R-forms, the enzyme allows the repair of both epimers of NAD(P)HX, a damaged form of NAD(P)H that is a result of enzymatic or heat-dependent hydration.</text>
</comment>
<feature type="binding site" evidence="18">
    <location>
        <position position="64"/>
    </location>
    <ligand>
        <name>K(+)</name>
        <dbReference type="ChEBI" id="CHEBI:29103"/>
    </ligand>
</feature>
<dbReference type="GO" id="GO:0016301">
    <property type="term" value="F:kinase activity"/>
    <property type="evidence" value="ECO:0007669"/>
    <property type="project" value="UniProtKB-KW"/>
</dbReference>
<reference evidence="22 23" key="1">
    <citation type="submission" date="2017-05" db="EMBL/GenBank/DDBJ databases">
        <authorList>
            <person name="Varghese N."/>
            <person name="Submissions S."/>
        </authorList>
    </citation>
    <scope>NUCLEOTIDE SEQUENCE [LARGE SCALE GENOMIC DNA]</scope>
    <source>
        <strain evidence="22 23">DSM 15949</strain>
    </source>
</reference>
<evidence type="ECO:0000259" key="20">
    <source>
        <dbReference type="PROSITE" id="PS51383"/>
    </source>
</evidence>
<dbReference type="RefSeq" id="WP_155190211.1">
    <property type="nucleotide sequence ID" value="NZ_BAAAEA010000001.1"/>
</dbReference>
<evidence type="ECO:0000256" key="1">
    <source>
        <dbReference type="ARBA" id="ARBA00000013"/>
    </source>
</evidence>
<dbReference type="PROSITE" id="PS51383">
    <property type="entry name" value="YJEF_C_3"/>
    <property type="match status" value="1"/>
</dbReference>
<evidence type="ECO:0000259" key="21">
    <source>
        <dbReference type="PROSITE" id="PS51385"/>
    </source>
</evidence>
<dbReference type="PANTHER" id="PTHR12592:SF0">
    <property type="entry name" value="ATP-DEPENDENT (S)-NAD(P)H-HYDRATE DEHYDRATASE"/>
    <property type="match status" value="1"/>
</dbReference>
<evidence type="ECO:0000256" key="5">
    <source>
        <dbReference type="ARBA" id="ARBA00022723"/>
    </source>
</evidence>
<comment type="caution">
    <text evidence="22">The sequence shown here is derived from an EMBL/GenBank/DDBJ whole genome shotgun (WGS) entry which is preliminary data.</text>
</comment>
<keyword evidence="13" id="KW-0511">Multifunctional enzyme</keyword>
<comment type="function">
    <text evidence="14 19">Bifunctional enzyme that catalyzes the epimerization of the S- and R-forms of NAD(P)HX and the dehydration of the S-form of NAD(P)HX at the expense of ADP, which is converted to AMP. This allows the repair of both epimers of NAD(P)HX, a damaged form of NAD(P)H that is a result of enzymatic or heat-dependent hydration.</text>
</comment>
<feature type="binding site" evidence="18">
    <location>
        <position position="133"/>
    </location>
    <ligand>
        <name>K(+)</name>
        <dbReference type="ChEBI" id="CHEBI:29103"/>
    </ligand>
</feature>
<feature type="binding site" evidence="17">
    <location>
        <position position="448"/>
    </location>
    <ligand>
        <name>AMP</name>
        <dbReference type="ChEBI" id="CHEBI:456215"/>
    </ligand>
</feature>
<feature type="domain" description="YjeF N-terminal" evidence="21">
    <location>
        <begin position="16"/>
        <end position="223"/>
    </location>
</feature>
<dbReference type="EC" id="4.2.1.136" evidence="19"/>
<sequence>MSVIVQACAVLTPAQMSEADRLTIEGGVPGIELMERAGRAVAEAAVALSPSAGRFCILCGPGNNGGDGFIAARLLKAEGYDVFIGLLGSLGRLKGDARLAAERVGVPVMELADADRDLPLVRKELSACSLIVDALFGAGLDRPLTGLAVGLVGLINASGKPVLAVDLPSGVNGATGEAGDTAISAVSSVTFFRKKPGHLVFPGRGRCGEVKVVDIGISAAVLDKIAPDTFLNGPDLWAQHWPRMSPASHKYSKGHAVVFGGPMASTGAARLAAQACLRTGAGLVTLASPADAMMVNACHLTSVMLKKMPGVEAIPDFLSDSRLNAVVIGPAYGIGEQTRRAVGAVLRTKRACVLDADALTSFGGQAGSLFELIKENGGPVVLTPHDGEFARLFPDLAGQTKLERARAAAERSGAVVILKGPDTVIAGPDGRAAINANAPVWLATAGSGDVLAGIITGLLAQNVPAFEAACQAVWLHGAAGAAVGPGLIAEDLPEALRPVIATLVDKLAAV</sequence>
<dbReference type="PIRSF" id="PIRSF017184">
    <property type="entry name" value="Nnr"/>
    <property type="match status" value="1"/>
</dbReference>
<dbReference type="InterPro" id="IPR004443">
    <property type="entry name" value="YjeF_N_dom"/>
</dbReference>
<evidence type="ECO:0000256" key="7">
    <source>
        <dbReference type="ARBA" id="ARBA00022840"/>
    </source>
</evidence>
<feature type="binding site" evidence="17">
    <location>
        <position position="268"/>
    </location>
    <ligand>
        <name>(6S)-NADPHX</name>
        <dbReference type="ChEBI" id="CHEBI:64076"/>
    </ligand>
</feature>
<comment type="similarity">
    <text evidence="4 19">In the C-terminal section; belongs to the NnrD/CARKD family.</text>
</comment>
<proteinExistence type="inferred from homology"/>
<feature type="binding site" evidence="17">
    <location>
        <position position="449"/>
    </location>
    <ligand>
        <name>(6S)-NADPHX</name>
        <dbReference type="ChEBI" id="CHEBI:64076"/>
    </ligand>
</feature>
<comment type="similarity">
    <text evidence="17">Belongs to the NnrD/CARKD family.</text>
</comment>
<dbReference type="SUPFAM" id="SSF53613">
    <property type="entry name" value="Ribokinase-like"/>
    <property type="match status" value="1"/>
</dbReference>
<evidence type="ECO:0000256" key="2">
    <source>
        <dbReference type="ARBA" id="ARBA00000909"/>
    </source>
</evidence>
<comment type="cofactor">
    <cofactor evidence="17">
        <name>Mg(2+)</name>
        <dbReference type="ChEBI" id="CHEBI:18420"/>
    </cofactor>
</comment>
<evidence type="ECO:0000256" key="16">
    <source>
        <dbReference type="ARBA" id="ARBA00049209"/>
    </source>
</evidence>
<comment type="function">
    <text evidence="18">Catalyzes the epimerization of the S- and R-forms of NAD(P)HX, a damaged form of NAD(P)H that is a result of enzymatic or heat-dependent hydration. This is a prerequisite for the S-specific NAD(P)H-hydrate dehydratase to allow the repair of both epimers of NAD(P)HX.</text>
</comment>
<dbReference type="Pfam" id="PF03853">
    <property type="entry name" value="YjeF_N"/>
    <property type="match status" value="1"/>
</dbReference>
<evidence type="ECO:0000256" key="8">
    <source>
        <dbReference type="ARBA" id="ARBA00022857"/>
    </source>
</evidence>
<feature type="binding site" evidence="17">
    <location>
        <position position="385"/>
    </location>
    <ligand>
        <name>(6S)-NADPHX</name>
        <dbReference type="ChEBI" id="CHEBI:64076"/>
    </ligand>
</feature>
<evidence type="ECO:0000256" key="3">
    <source>
        <dbReference type="ARBA" id="ARBA00006001"/>
    </source>
</evidence>
<dbReference type="InterPro" id="IPR000631">
    <property type="entry name" value="CARKD"/>
</dbReference>
<organism evidence="22 23">
    <name type="scientific">Roseibium denhamense</name>
    <dbReference type="NCBI Taxonomy" id="76305"/>
    <lineage>
        <taxon>Bacteria</taxon>
        <taxon>Pseudomonadati</taxon>
        <taxon>Pseudomonadota</taxon>
        <taxon>Alphaproteobacteria</taxon>
        <taxon>Hyphomicrobiales</taxon>
        <taxon>Stappiaceae</taxon>
        <taxon>Roseibium</taxon>
    </lineage>
</organism>
<comment type="caution">
    <text evidence="17">Lacks conserved residue(s) required for the propagation of feature annotation.</text>
</comment>
<feature type="binding site" evidence="17">
    <location>
        <begin position="419"/>
        <end position="423"/>
    </location>
    <ligand>
        <name>AMP</name>
        <dbReference type="ChEBI" id="CHEBI:456215"/>
    </ligand>
</feature>
<comment type="cofactor">
    <cofactor evidence="18 19">
        <name>K(+)</name>
        <dbReference type="ChEBI" id="CHEBI:29103"/>
    </cofactor>
    <text evidence="18 19">Binds 1 potassium ion per subunit.</text>
</comment>
<feature type="binding site" evidence="18">
    <location>
        <begin position="63"/>
        <end position="67"/>
    </location>
    <ligand>
        <name>(6S)-NADPHX</name>
        <dbReference type="ChEBI" id="CHEBI:64076"/>
    </ligand>
</feature>
<keyword evidence="22" id="KW-0808">Transferase</keyword>
<dbReference type="Proteomes" id="UP001157914">
    <property type="component" value="Unassembled WGS sequence"/>
</dbReference>
<dbReference type="InterPro" id="IPR036652">
    <property type="entry name" value="YjeF_N_dom_sf"/>
</dbReference>
<dbReference type="InterPro" id="IPR029056">
    <property type="entry name" value="Ribokinase-like"/>
</dbReference>
<comment type="subunit">
    <text evidence="17">Homotetramer.</text>
</comment>
<comment type="catalytic activity">
    <reaction evidence="2 18 19">
        <text>(6R)-NADPHX = (6S)-NADPHX</text>
        <dbReference type="Rhea" id="RHEA:32227"/>
        <dbReference type="ChEBI" id="CHEBI:64076"/>
        <dbReference type="ChEBI" id="CHEBI:64077"/>
        <dbReference type="EC" id="5.1.99.6"/>
    </reaction>
</comment>
<evidence type="ECO:0000256" key="11">
    <source>
        <dbReference type="ARBA" id="ARBA00023235"/>
    </source>
</evidence>
<feature type="binding site" evidence="18">
    <location>
        <position position="166"/>
    </location>
    <ligand>
        <name>(6S)-NADPHX</name>
        <dbReference type="ChEBI" id="CHEBI:64076"/>
    </ligand>
</feature>
<comment type="similarity">
    <text evidence="3 19">In the N-terminal section; belongs to the NnrE/AIBP family.</text>
</comment>
<evidence type="ECO:0000256" key="17">
    <source>
        <dbReference type="HAMAP-Rule" id="MF_01965"/>
    </source>
</evidence>
<dbReference type="InterPro" id="IPR017953">
    <property type="entry name" value="Carbohydrate_kinase_pred_CS"/>
</dbReference>
<comment type="catalytic activity">
    <reaction evidence="15 17 19">
        <text>(6S)-NADHX + ADP = AMP + phosphate + NADH + H(+)</text>
        <dbReference type="Rhea" id="RHEA:32223"/>
        <dbReference type="ChEBI" id="CHEBI:15378"/>
        <dbReference type="ChEBI" id="CHEBI:43474"/>
        <dbReference type="ChEBI" id="CHEBI:57945"/>
        <dbReference type="ChEBI" id="CHEBI:64074"/>
        <dbReference type="ChEBI" id="CHEBI:456215"/>
        <dbReference type="ChEBI" id="CHEBI:456216"/>
        <dbReference type="EC" id="4.2.1.136"/>
    </reaction>
</comment>
<evidence type="ECO:0000313" key="22">
    <source>
        <dbReference type="EMBL" id="SMP33177.1"/>
    </source>
</evidence>
<keyword evidence="7 17" id="KW-0067">ATP-binding</keyword>
<keyword evidence="23" id="KW-1185">Reference proteome</keyword>
<comment type="catalytic activity">
    <reaction evidence="16 17 19">
        <text>(6S)-NADPHX + ADP = AMP + phosphate + NADPH + H(+)</text>
        <dbReference type="Rhea" id="RHEA:32235"/>
        <dbReference type="ChEBI" id="CHEBI:15378"/>
        <dbReference type="ChEBI" id="CHEBI:43474"/>
        <dbReference type="ChEBI" id="CHEBI:57783"/>
        <dbReference type="ChEBI" id="CHEBI:64076"/>
        <dbReference type="ChEBI" id="CHEBI:456215"/>
        <dbReference type="ChEBI" id="CHEBI:456216"/>
        <dbReference type="EC" id="4.2.1.136"/>
    </reaction>
</comment>
<dbReference type="Pfam" id="PF01256">
    <property type="entry name" value="Carb_kinase"/>
    <property type="match status" value="1"/>
</dbReference>
<keyword evidence="12 17" id="KW-0456">Lyase</keyword>
<dbReference type="HAMAP" id="MF_01965">
    <property type="entry name" value="NADHX_dehydratase"/>
    <property type="match status" value="1"/>
</dbReference>
<evidence type="ECO:0000313" key="23">
    <source>
        <dbReference type="Proteomes" id="UP001157914"/>
    </source>
</evidence>
<name>A0ABY1PHP2_9HYPH</name>
<feature type="binding site" evidence="18">
    <location>
        <begin position="137"/>
        <end position="143"/>
    </location>
    <ligand>
        <name>(6S)-NADPHX</name>
        <dbReference type="ChEBI" id="CHEBI:64076"/>
    </ligand>
</feature>
<dbReference type="PANTHER" id="PTHR12592">
    <property type="entry name" value="ATP-DEPENDENT (S)-NAD(P)H-HYDRATE DEHYDRATASE FAMILY MEMBER"/>
    <property type="match status" value="1"/>
</dbReference>
<evidence type="ECO:0000256" key="18">
    <source>
        <dbReference type="HAMAP-Rule" id="MF_01966"/>
    </source>
</evidence>
<dbReference type="EMBL" id="FXTT01000005">
    <property type="protein sequence ID" value="SMP33177.1"/>
    <property type="molecule type" value="Genomic_DNA"/>
</dbReference>
<feature type="binding site" evidence="18">
    <location>
        <position position="169"/>
    </location>
    <ligand>
        <name>K(+)</name>
        <dbReference type="ChEBI" id="CHEBI:29103"/>
    </ligand>
</feature>
<dbReference type="InterPro" id="IPR030677">
    <property type="entry name" value="Nnr"/>
</dbReference>
<keyword evidence="5 18" id="KW-0479">Metal-binding</keyword>
<gene>
    <name evidence="17" type="primary">nnrD</name>
    <name evidence="18" type="synonym">nnrE</name>
    <name evidence="22" type="ORF">SAMN06265374_3686</name>
</gene>
<dbReference type="Gene3D" id="3.40.50.10260">
    <property type="entry name" value="YjeF N-terminal domain"/>
    <property type="match status" value="1"/>
</dbReference>
<protein>
    <recommendedName>
        <fullName evidence="19">Bifunctional NAD(P)H-hydrate repair enzyme</fullName>
    </recommendedName>
    <alternativeName>
        <fullName evidence="19">Nicotinamide nucleotide repair protein</fullName>
    </alternativeName>
    <domain>
        <recommendedName>
            <fullName evidence="19">ADP-dependent (S)-NAD(P)H-hydrate dehydratase</fullName>
            <ecNumber evidence="19">4.2.1.136</ecNumber>
        </recommendedName>
        <alternativeName>
            <fullName evidence="19">ADP-dependent NAD(P)HX dehydratase</fullName>
        </alternativeName>
    </domain>
    <domain>
        <recommendedName>
            <fullName evidence="19">NAD(P)H-hydrate epimerase</fullName>
            <ecNumber evidence="19">5.1.99.6</ecNumber>
        </recommendedName>
    </domain>
</protein>
<dbReference type="CDD" id="cd01171">
    <property type="entry name" value="YXKO-related"/>
    <property type="match status" value="1"/>
</dbReference>
<evidence type="ECO:0000256" key="19">
    <source>
        <dbReference type="PIRNR" id="PIRNR017184"/>
    </source>
</evidence>
<evidence type="ECO:0000256" key="14">
    <source>
        <dbReference type="ARBA" id="ARBA00025153"/>
    </source>
</evidence>
<dbReference type="HAMAP" id="MF_01966">
    <property type="entry name" value="NADHX_epimerase"/>
    <property type="match status" value="1"/>
</dbReference>
<evidence type="ECO:0000256" key="12">
    <source>
        <dbReference type="ARBA" id="ARBA00023239"/>
    </source>
</evidence>
<evidence type="ECO:0000256" key="13">
    <source>
        <dbReference type="ARBA" id="ARBA00023268"/>
    </source>
</evidence>
<keyword evidence="6 17" id="KW-0547">Nucleotide-binding</keyword>
<evidence type="ECO:0000256" key="10">
    <source>
        <dbReference type="ARBA" id="ARBA00023027"/>
    </source>
</evidence>
<dbReference type="EC" id="5.1.99.6" evidence="19"/>
<feature type="domain" description="YjeF C-terminal" evidence="20">
    <location>
        <begin position="233"/>
        <end position="503"/>
    </location>
</feature>
<dbReference type="NCBIfam" id="TIGR00197">
    <property type="entry name" value="yjeF_nterm"/>
    <property type="match status" value="1"/>
</dbReference>
<keyword evidence="10 17" id="KW-0520">NAD</keyword>
<evidence type="ECO:0000256" key="9">
    <source>
        <dbReference type="ARBA" id="ARBA00022958"/>
    </source>
</evidence>
<keyword evidence="9 18" id="KW-0630">Potassium</keyword>
<keyword evidence="8 17" id="KW-0521">NADP</keyword>
<comment type="catalytic activity">
    <reaction evidence="1 18 19">
        <text>(6R)-NADHX = (6S)-NADHX</text>
        <dbReference type="Rhea" id="RHEA:32215"/>
        <dbReference type="ChEBI" id="CHEBI:64074"/>
        <dbReference type="ChEBI" id="CHEBI:64075"/>
        <dbReference type="EC" id="5.1.99.6"/>
    </reaction>
</comment>
<keyword evidence="22" id="KW-0418">Kinase</keyword>
<dbReference type="Gene3D" id="3.40.1190.20">
    <property type="match status" value="1"/>
</dbReference>
<keyword evidence="11 18" id="KW-0413">Isomerase</keyword>
<dbReference type="PROSITE" id="PS01050">
    <property type="entry name" value="YJEF_C_2"/>
    <property type="match status" value="1"/>
</dbReference>
<dbReference type="NCBIfam" id="TIGR00196">
    <property type="entry name" value="yjeF_cterm"/>
    <property type="match status" value="1"/>
</dbReference>
<comment type="similarity">
    <text evidence="18">Belongs to the NnrE/AIBP family.</text>
</comment>
<dbReference type="SUPFAM" id="SSF64153">
    <property type="entry name" value="YjeF N-terminal domain-like"/>
    <property type="match status" value="1"/>
</dbReference>
<accession>A0ABY1PHP2</accession>
<evidence type="ECO:0000256" key="4">
    <source>
        <dbReference type="ARBA" id="ARBA00009524"/>
    </source>
</evidence>